<comment type="similarity">
    <text evidence="2">Belongs to the SusD family.</text>
</comment>
<gene>
    <name evidence="8" type="ORF">SAMN05444372_11067</name>
</gene>
<dbReference type="Gene3D" id="1.25.40.390">
    <property type="match status" value="1"/>
</dbReference>
<comment type="subcellular location">
    <subcellularLocation>
        <location evidence="1">Cell outer membrane</location>
    </subcellularLocation>
</comment>
<evidence type="ECO:0000256" key="1">
    <source>
        <dbReference type="ARBA" id="ARBA00004442"/>
    </source>
</evidence>
<keyword evidence="3" id="KW-0732">Signal</keyword>
<dbReference type="RefSeq" id="WP_073020514.1">
    <property type="nucleotide sequence ID" value="NZ_FQWF01000010.1"/>
</dbReference>
<dbReference type="STRING" id="229205.SAMN05444372_11067"/>
<dbReference type="Proteomes" id="UP000184020">
    <property type="component" value="Unassembled WGS sequence"/>
</dbReference>
<dbReference type="InterPro" id="IPR012944">
    <property type="entry name" value="SusD_RagB_dom"/>
</dbReference>
<dbReference type="Pfam" id="PF07980">
    <property type="entry name" value="SusD_RagB"/>
    <property type="match status" value="1"/>
</dbReference>
<evidence type="ECO:0000256" key="4">
    <source>
        <dbReference type="ARBA" id="ARBA00023136"/>
    </source>
</evidence>
<evidence type="ECO:0000259" key="6">
    <source>
        <dbReference type="Pfam" id="PF07980"/>
    </source>
</evidence>
<feature type="domain" description="SusD-like N-terminal" evidence="7">
    <location>
        <begin position="94"/>
        <end position="231"/>
    </location>
</feature>
<evidence type="ECO:0000313" key="9">
    <source>
        <dbReference type="Proteomes" id="UP000184020"/>
    </source>
</evidence>
<dbReference type="SUPFAM" id="SSF48452">
    <property type="entry name" value="TPR-like"/>
    <property type="match status" value="1"/>
</dbReference>
<protein>
    <submittedName>
        <fullName evidence="8">RagB/SusD domain-containing protein</fullName>
    </submittedName>
</protein>
<keyword evidence="9" id="KW-1185">Reference proteome</keyword>
<dbReference type="CDD" id="cd08977">
    <property type="entry name" value="SusD"/>
    <property type="match status" value="1"/>
</dbReference>
<dbReference type="OrthoDB" id="621570at2"/>
<dbReference type="InterPro" id="IPR033985">
    <property type="entry name" value="SusD-like_N"/>
</dbReference>
<feature type="domain" description="RagB/SusD" evidence="6">
    <location>
        <begin position="316"/>
        <end position="432"/>
    </location>
</feature>
<keyword evidence="4" id="KW-0472">Membrane</keyword>
<evidence type="ECO:0000256" key="5">
    <source>
        <dbReference type="ARBA" id="ARBA00023237"/>
    </source>
</evidence>
<sequence>MKNLIRIQKYYFKLIALFCFAFIVGCDDFVVVDQPNSQLTTDAIFENATTANAAMVDVYAQLRENGLLTGKSYGISSLLGTYSDELVSYENGAFTTADFYNNSILASDPFISILWNSSYNQIYASNAVFEGVGKSTSLASNVKNQLQGEALFVRALIHFYLVSVFGDVPYLSTTDYVFNSTTPRTASQVVYQNIISDLETSIKLLPEGYTKSDRTRPNKAVAQALLARVFLNNGNFAEASNTASALLNDNVNYIWENNLDAIFLKESTTTIWQLASGAAGANTEAGSTFIFFSGPPELVALSDNFVSQFETNDLRKSSWIKEVTEGNGIWYHPYKYKQDIATGSSMEYSVIFRLAEQYLIRAEARARQGEITGAAADLNKIRNTAGLANTAANTQSALLEAVLQERKFELFTEYGHRFFDLKRFGKLDAVLGAKAGWSANDQLWPLPQSELLVNPSLKPQNPGY</sequence>
<proteinExistence type="inferred from homology"/>
<evidence type="ECO:0000313" key="8">
    <source>
        <dbReference type="EMBL" id="SHG81630.1"/>
    </source>
</evidence>
<keyword evidence="5" id="KW-0998">Cell outer membrane</keyword>
<dbReference type="AlphaFoldDB" id="A0A1M5MWC6"/>
<evidence type="ECO:0000259" key="7">
    <source>
        <dbReference type="Pfam" id="PF14322"/>
    </source>
</evidence>
<reference evidence="9" key="1">
    <citation type="submission" date="2016-11" db="EMBL/GenBank/DDBJ databases">
        <authorList>
            <person name="Varghese N."/>
            <person name="Submissions S."/>
        </authorList>
    </citation>
    <scope>NUCLEOTIDE SEQUENCE [LARGE SCALE GENOMIC DNA]</scope>
    <source>
        <strain evidence="9">DSM 17659</strain>
    </source>
</reference>
<dbReference type="GO" id="GO:0009279">
    <property type="term" value="C:cell outer membrane"/>
    <property type="evidence" value="ECO:0007669"/>
    <property type="project" value="UniProtKB-SubCell"/>
</dbReference>
<evidence type="ECO:0000256" key="3">
    <source>
        <dbReference type="ARBA" id="ARBA00022729"/>
    </source>
</evidence>
<accession>A0A1M5MWC6</accession>
<organism evidence="8 9">
    <name type="scientific">Flavobacterium micromati</name>
    <dbReference type="NCBI Taxonomy" id="229205"/>
    <lineage>
        <taxon>Bacteria</taxon>
        <taxon>Pseudomonadati</taxon>
        <taxon>Bacteroidota</taxon>
        <taxon>Flavobacteriia</taxon>
        <taxon>Flavobacteriales</taxon>
        <taxon>Flavobacteriaceae</taxon>
        <taxon>Flavobacterium</taxon>
    </lineage>
</organism>
<evidence type="ECO:0000256" key="2">
    <source>
        <dbReference type="ARBA" id="ARBA00006275"/>
    </source>
</evidence>
<dbReference type="EMBL" id="FQWF01000010">
    <property type="protein sequence ID" value="SHG81630.1"/>
    <property type="molecule type" value="Genomic_DNA"/>
</dbReference>
<dbReference type="PROSITE" id="PS51257">
    <property type="entry name" value="PROKAR_LIPOPROTEIN"/>
    <property type="match status" value="1"/>
</dbReference>
<dbReference type="Pfam" id="PF14322">
    <property type="entry name" value="SusD-like_3"/>
    <property type="match status" value="1"/>
</dbReference>
<name>A0A1M5MWC6_9FLAO</name>
<dbReference type="InterPro" id="IPR011990">
    <property type="entry name" value="TPR-like_helical_dom_sf"/>
</dbReference>